<accession>A0A518G2G2</accession>
<feature type="region of interest" description="Disordered" evidence="1">
    <location>
        <begin position="1"/>
        <end position="35"/>
    </location>
</feature>
<dbReference type="KEGG" id="ahel:Q31a_10980"/>
<proteinExistence type="predicted"/>
<dbReference type="EMBL" id="CP036298">
    <property type="protein sequence ID" value="QDV22807.1"/>
    <property type="molecule type" value="Genomic_DNA"/>
</dbReference>
<evidence type="ECO:0000313" key="3">
    <source>
        <dbReference type="EMBL" id="QDV22807.1"/>
    </source>
</evidence>
<gene>
    <name evidence="3" type="ORF">Q31a_10980</name>
</gene>
<protein>
    <recommendedName>
        <fullName evidence="5">DUF4064 domain-containing protein</fullName>
    </recommendedName>
</protein>
<evidence type="ECO:0000313" key="4">
    <source>
        <dbReference type="Proteomes" id="UP000318017"/>
    </source>
</evidence>
<dbReference type="AlphaFoldDB" id="A0A518G2G2"/>
<dbReference type="RefSeq" id="WP_145074918.1">
    <property type="nucleotide sequence ID" value="NZ_CP036298.1"/>
</dbReference>
<keyword evidence="2" id="KW-0472">Membrane</keyword>
<dbReference type="Proteomes" id="UP000318017">
    <property type="component" value="Chromosome"/>
</dbReference>
<reference evidence="3 4" key="1">
    <citation type="submission" date="2019-02" db="EMBL/GenBank/DDBJ databases">
        <title>Deep-cultivation of Planctomycetes and their phenomic and genomic characterization uncovers novel biology.</title>
        <authorList>
            <person name="Wiegand S."/>
            <person name="Jogler M."/>
            <person name="Boedeker C."/>
            <person name="Pinto D."/>
            <person name="Vollmers J."/>
            <person name="Rivas-Marin E."/>
            <person name="Kohn T."/>
            <person name="Peeters S.H."/>
            <person name="Heuer A."/>
            <person name="Rast P."/>
            <person name="Oberbeckmann S."/>
            <person name="Bunk B."/>
            <person name="Jeske O."/>
            <person name="Meyerdierks A."/>
            <person name="Storesund J.E."/>
            <person name="Kallscheuer N."/>
            <person name="Luecker S."/>
            <person name="Lage O.M."/>
            <person name="Pohl T."/>
            <person name="Merkel B.J."/>
            <person name="Hornburger P."/>
            <person name="Mueller R.-W."/>
            <person name="Bruemmer F."/>
            <person name="Labrenz M."/>
            <person name="Spormann A.M."/>
            <person name="Op den Camp H."/>
            <person name="Overmann J."/>
            <person name="Amann R."/>
            <person name="Jetten M.S.M."/>
            <person name="Mascher T."/>
            <person name="Medema M.H."/>
            <person name="Devos D.P."/>
            <person name="Kaster A.-K."/>
            <person name="Ovreas L."/>
            <person name="Rohde M."/>
            <person name="Galperin M.Y."/>
            <person name="Jogler C."/>
        </authorList>
    </citation>
    <scope>NUCLEOTIDE SEQUENCE [LARGE SCALE GENOMIC DNA]</scope>
    <source>
        <strain evidence="3 4">Q31a</strain>
    </source>
</reference>
<keyword evidence="2" id="KW-0812">Transmembrane</keyword>
<evidence type="ECO:0000256" key="2">
    <source>
        <dbReference type="SAM" id="Phobius"/>
    </source>
</evidence>
<feature type="compositionally biased region" description="Polar residues" evidence="1">
    <location>
        <begin position="1"/>
        <end position="22"/>
    </location>
</feature>
<name>A0A518G2G2_9BACT</name>
<keyword evidence="2" id="KW-1133">Transmembrane helix</keyword>
<keyword evidence="4" id="KW-1185">Reference proteome</keyword>
<evidence type="ECO:0000256" key="1">
    <source>
        <dbReference type="SAM" id="MobiDB-lite"/>
    </source>
</evidence>
<organism evidence="3 4">
    <name type="scientific">Aureliella helgolandensis</name>
    <dbReference type="NCBI Taxonomy" id="2527968"/>
    <lineage>
        <taxon>Bacteria</taxon>
        <taxon>Pseudomonadati</taxon>
        <taxon>Planctomycetota</taxon>
        <taxon>Planctomycetia</taxon>
        <taxon>Pirellulales</taxon>
        <taxon>Pirellulaceae</taxon>
        <taxon>Aureliella</taxon>
    </lineage>
</organism>
<feature type="transmembrane region" description="Helical" evidence="2">
    <location>
        <begin position="41"/>
        <end position="70"/>
    </location>
</feature>
<feature type="transmembrane region" description="Helical" evidence="2">
    <location>
        <begin position="141"/>
        <end position="170"/>
    </location>
</feature>
<dbReference type="OrthoDB" id="290083at2"/>
<feature type="transmembrane region" description="Helical" evidence="2">
    <location>
        <begin position="109"/>
        <end position="129"/>
    </location>
</feature>
<evidence type="ECO:0008006" key="5">
    <source>
        <dbReference type="Google" id="ProtNLM"/>
    </source>
</evidence>
<sequence>MENNPYENPPGQSDSEFLQGANQFDGGQPDQRSKRRLTPPAIGLLVVGGLSVLLSLWGAVSAALFMVGIVEGAQIDPQQLEEMRQAFGEENEWVVQMIKDSNNLGQGPLGLIFNLVGLAFGGIVVFGSIKMLQQRSHTLAVAGAVVAMLPVGSCCCVGLPLGIWALVILLDQSVRQDFS</sequence>